<dbReference type="Pfam" id="PF02631">
    <property type="entry name" value="RecX_HTH2"/>
    <property type="match status" value="1"/>
</dbReference>
<comment type="subcellular location">
    <subcellularLocation>
        <location evidence="2 6">Cytoplasm</location>
    </subcellularLocation>
</comment>
<organism evidence="11">
    <name type="scientific">Fructobacillus tropaeoli</name>
    <dbReference type="NCBI Taxonomy" id="709323"/>
    <lineage>
        <taxon>Bacteria</taxon>
        <taxon>Bacillati</taxon>
        <taxon>Bacillota</taxon>
        <taxon>Bacilli</taxon>
        <taxon>Lactobacillales</taxon>
        <taxon>Lactobacillaceae</taxon>
        <taxon>Fructobacillus</taxon>
    </lineage>
</organism>
<dbReference type="GO" id="GO:0006282">
    <property type="term" value="P:regulation of DNA repair"/>
    <property type="evidence" value="ECO:0007669"/>
    <property type="project" value="UniProtKB-UniRule"/>
</dbReference>
<dbReference type="InterPro" id="IPR036388">
    <property type="entry name" value="WH-like_DNA-bd_sf"/>
</dbReference>
<dbReference type="GO" id="GO:0005737">
    <property type="term" value="C:cytoplasm"/>
    <property type="evidence" value="ECO:0007669"/>
    <property type="project" value="UniProtKB-SubCell"/>
</dbReference>
<dbReference type="InterPro" id="IPR053925">
    <property type="entry name" value="RecX_HTH_3rd"/>
</dbReference>
<dbReference type="AlphaFoldDB" id="A0A3F3GYD2"/>
<dbReference type="PANTHER" id="PTHR33602:SF1">
    <property type="entry name" value="REGULATORY PROTEIN RECX FAMILY PROTEIN"/>
    <property type="match status" value="1"/>
</dbReference>
<dbReference type="Proteomes" id="UP000064514">
    <property type="component" value="Unassembled WGS sequence"/>
</dbReference>
<keyword evidence="5 6" id="KW-0963">Cytoplasm</keyword>
<feature type="domain" description="RecX second three-helical" evidence="8">
    <location>
        <begin position="107"/>
        <end position="147"/>
    </location>
</feature>
<feature type="domain" description="RecX first three-helical" evidence="10">
    <location>
        <begin position="64"/>
        <end position="100"/>
    </location>
</feature>
<dbReference type="HAMAP" id="MF_01114">
    <property type="entry name" value="RecX"/>
    <property type="match status" value="1"/>
</dbReference>
<gene>
    <name evidence="6 11" type="primary">recX</name>
    <name evidence="11" type="ORF">FTRO_0030310</name>
</gene>
<evidence type="ECO:0000256" key="6">
    <source>
        <dbReference type="HAMAP-Rule" id="MF_01114"/>
    </source>
</evidence>
<reference evidence="11" key="1">
    <citation type="journal article" date="2015" name="BMC Genomics">
        <title>Comparative genomics of Fructobacillus spp. and Leuconostoc spp. reveals niche-specific evolution of Fructobacillus spp.</title>
        <authorList>
            <person name="Endo A."/>
            <person name="Tanizawa Y."/>
            <person name="Tanaka N."/>
            <person name="Maeno S."/>
            <person name="Kumar H."/>
            <person name="Shiwa Y."/>
            <person name="Okada S."/>
            <person name="Yoshikawa H."/>
            <person name="Dicks L."/>
            <person name="Nakagawa J."/>
            <person name="Arita M."/>
        </authorList>
    </citation>
    <scope>NUCLEOTIDE SEQUENCE [LARGE SCALE GENOMIC DNA]</scope>
    <source>
        <strain evidence="11">F214-1</strain>
    </source>
</reference>
<evidence type="ECO:0000256" key="4">
    <source>
        <dbReference type="ARBA" id="ARBA00018111"/>
    </source>
</evidence>
<feature type="coiled-coil region" evidence="7">
    <location>
        <begin position="204"/>
        <end position="234"/>
    </location>
</feature>
<evidence type="ECO:0000256" key="5">
    <source>
        <dbReference type="ARBA" id="ARBA00022490"/>
    </source>
</evidence>
<dbReference type="InterPro" id="IPR053926">
    <property type="entry name" value="RecX_HTH_1st"/>
</dbReference>
<accession>A0A3F3GYD2</accession>
<dbReference type="NCBIfam" id="NF010733">
    <property type="entry name" value="PRK14135.1"/>
    <property type="match status" value="1"/>
</dbReference>
<dbReference type="PANTHER" id="PTHR33602">
    <property type="entry name" value="REGULATORY PROTEIN RECX FAMILY PROTEIN"/>
    <property type="match status" value="1"/>
</dbReference>
<name>A0A3F3GYD2_9LACO</name>
<dbReference type="Gene3D" id="1.10.10.10">
    <property type="entry name" value="Winged helix-like DNA-binding domain superfamily/Winged helix DNA-binding domain"/>
    <property type="match status" value="4"/>
</dbReference>
<dbReference type="InterPro" id="IPR053924">
    <property type="entry name" value="RecX_HTH_2nd"/>
</dbReference>
<evidence type="ECO:0000256" key="3">
    <source>
        <dbReference type="ARBA" id="ARBA00009695"/>
    </source>
</evidence>
<sequence>MKTITKIATQKRDGRYNIELDGHFAFGLSENVLAKFGLLKGRQLDDAMIEELKQAEKVDQGLKIALNYLSPALRTVRQVKDRLKQKKVEEGVIDQVINHLRQQGLLDDAVYAKHYVATKQVFNPKGPRGIAQDLKQAGVQEEIIETAILGFAENDQVLVATKMAEKLARTHSRDSTVIRQQKVAQALVQKGFSYDLASQVINDLDIANDEDDEQENANKQAEKLARHHQRLAAKDRFYKVKQGLYAKGYRGEVIDQALETIDFDEE</sequence>
<dbReference type="STRING" id="709323.GCA_001047135_00632"/>
<dbReference type="Pfam" id="PF21982">
    <property type="entry name" value="RecX_HTH1"/>
    <property type="match status" value="1"/>
</dbReference>
<feature type="domain" description="RecX third three-helical" evidence="9">
    <location>
        <begin position="160"/>
        <end position="201"/>
    </location>
</feature>
<evidence type="ECO:0000259" key="10">
    <source>
        <dbReference type="Pfam" id="PF21982"/>
    </source>
</evidence>
<comment type="similarity">
    <text evidence="3 6">Belongs to the RecX family.</text>
</comment>
<dbReference type="InterPro" id="IPR003783">
    <property type="entry name" value="Regulatory_RecX"/>
</dbReference>
<proteinExistence type="inferred from homology"/>
<dbReference type="Pfam" id="PF21981">
    <property type="entry name" value="RecX_HTH3"/>
    <property type="match status" value="2"/>
</dbReference>
<evidence type="ECO:0000256" key="2">
    <source>
        <dbReference type="ARBA" id="ARBA00004496"/>
    </source>
</evidence>
<evidence type="ECO:0000313" key="11">
    <source>
        <dbReference type="EMBL" id="GAP04091.1"/>
    </source>
</evidence>
<keyword evidence="7" id="KW-0175">Coiled coil</keyword>
<evidence type="ECO:0000256" key="1">
    <source>
        <dbReference type="ARBA" id="ARBA00003529"/>
    </source>
</evidence>
<dbReference type="EMBL" id="DF968080">
    <property type="protein sequence ID" value="GAP04091.1"/>
    <property type="molecule type" value="Genomic_DNA"/>
</dbReference>
<evidence type="ECO:0000259" key="8">
    <source>
        <dbReference type="Pfam" id="PF02631"/>
    </source>
</evidence>
<dbReference type="RefSeq" id="WP_059393543.1">
    <property type="nucleotide sequence ID" value="NZ_DF968080.1"/>
</dbReference>
<evidence type="ECO:0000259" key="9">
    <source>
        <dbReference type="Pfam" id="PF21981"/>
    </source>
</evidence>
<protein>
    <recommendedName>
        <fullName evidence="4 6">Regulatory protein RecX</fullName>
    </recommendedName>
</protein>
<evidence type="ECO:0000256" key="7">
    <source>
        <dbReference type="SAM" id="Coils"/>
    </source>
</evidence>
<comment type="function">
    <text evidence="1 6">Modulates RecA activity.</text>
</comment>
<feature type="domain" description="RecX third three-helical" evidence="9">
    <location>
        <begin position="211"/>
        <end position="258"/>
    </location>
</feature>